<gene>
    <name evidence="4" type="ORF">DZC72_03255</name>
</gene>
<proteinExistence type="inferred from homology"/>
<comment type="similarity">
    <text evidence="1">Belongs to the glycosyl hydrolase 3 family.</text>
</comment>
<dbReference type="InterPro" id="IPR036962">
    <property type="entry name" value="Glyco_hydro_3_N_sf"/>
</dbReference>
<accession>A0A426RKS1</accession>
<dbReference type="AlphaFoldDB" id="A0A426RKS1"/>
<dbReference type="FunFam" id="2.60.40.10:FF:000495">
    <property type="entry name" value="Periplasmic beta-glucosidase"/>
    <property type="match status" value="1"/>
</dbReference>
<evidence type="ECO:0000256" key="2">
    <source>
        <dbReference type="ARBA" id="ARBA00022801"/>
    </source>
</evidence>
<dbReference type="Proteomes" id="UP000286990">
    <property type="component" value="Unassembled WGS sequence"/>
</dbReference>
<dbReference type="Gene3D" id="2.60.40.10">
    <property type="entry name" value="Immunoglobulins"/>
    <property type="match status" value="1"/>
</dbReference>
<dbReference type="PANTHER" id="PTHR30620">
    <property type="entry name" value="PERIPLASMIC BETA-GLUCOSIDASE-RELATED"/>
    <property type="match status" value="1"/>
</dbReference>
<dbReference type="InterPro" id="IPR001764">
    <property type="entry name" value="Glyco_hydro_3_N"/>
</dbReference>
<dbReference type="GO" id="GO:0009251">
    <property type="term" value="P:glucan catabolic process"/>
    <property type="evidence" value="ECO:0007669"/>
    <property type="project" value="TreeGrafter"/>
</dbReference>
<protein>
    <submittedName>
        <fullName evidence="4">Beta-glucosidase</fullName>
    </submittedName>
</protein>
<evidence type="ECO:0000313" key="4">
    <source>
        <dbReference type="EMBL" id="RRQ49627.1"/>
    </source>
</evidence>
<dbReference type="SUPFAM" id="SSF51445">
    <property type="entry name" value="(Trans)glycosidases"/>
    <property type="match status" value="1"/>
</dbReference>
<dbReference type="Pfam" id="PF01915">
    <property type="entry name" value="Glyco_hydro_3_C"/>
    <property type="match status" value="1"/>
</dbReference>
<dbReference type="InterPro" id="IPR036881">
    <property type="entry name" value="Glyco_hydro_3_C_sf"/>
</dbReference>
<dbReference type="OrthoDB" id="9805821at2"/>
<dbReference type="Gene3D" id="3.20.20.300">
    <property type="entry name" value="Glycoside hydrolase, family 3, N-terminal domain"/>
    <property type="match status" value="1"/>
</dbReference>
<organism evidence="4 5">
    <name type="scientific">Maribacter algicola</name>
    <dbReference type="NCBI Taxonomy" id="2498892"/>
    <lineage>
        <taxon>Bacteria</taxon>
        <taxon>Pseudomonadati</taxon>
        <taxon>Bacteroidota</taxon>
        <taxon>Flavobacteriia</taxon>
        <taxon>Flavobacteriales</taxon>
        <taxon>Flavobacteriaceae</taxon>
        <taxon>Maribacter</taxon>
    </lineage>
</organism>
<comment type="caution">
    <text evidence="4">The sequence shown here is derived from an EMBL/GenBank/DDBJ whole genome shotgun (WGS) entry which is preliminary data.</text>
</comment>
<dbReference type="PRINTS" id="PR00133">
    <property type="entry name" value="GLHYDRLASE3"/>
</dbReference>
<keyword evidence="5" id="KW-1185">Reference proteome</keyword>
<evidence type="ECO:0000256" key="1">
    <source>
        <dbReference type="ARBA" id="ARBA00005336"/>
    </source>
</evidence>
<feature type="domain" description="Fibronectin type III-like" evidence="3">
    <location>
        <begin position="708"/>
        <end position="778"/>
    </location>
</feature>
<dbReference type="InterPro" id="IPR002772">
    <property type="entry name" value="Glyco_hydro_3_C"/>
</dbReference>
<dbReference type="Pfam" id="PF14310">
    <property type="entry name" value="Fn3-like"/>
    <property type="match status" value="1"/>
</dbReference>
<dbReference type="GO" id="GO:0008422">
    <property type="term" value="F:beta-glucosidase activity"/>
    <property type="evidence" value="ECO:0007669"/>
    <property type="project" value="UniProtKB-ARBA"/>
</dbReference>
<dbReference type="InterPro" id="IPR026891">
    <property type="entry name" value="Fn3-like"/>
</dbReference>
<dbReference type="Gene3D" id="3.40.50.1700">
    <property type="entry name" value="Glycoside hydrolase family 3 C-terminal domain"/>
    <property type="match status" value="1"/>
</dbReference>
<evidence type="ECO:0000259" key="3">
    <source>
        <dbReference type="SMART" id="SM01217"/>
    </source>
</evidence>
<dbReference type="EMBL" id="QUSX01000001">
    <property type="protein sequence ID" value="RRQ49627.1"/>
    <property type="molecule type" value="Genomic_DNA"/>
</dbReference>
<evidence type="ECO:0000313" key="5">
    <source>
        <dbReference type="Proteomes" id="UP000286990"/>
    </source>
</evidence>
<dbReference type="InterPro" id="IPR013783">
    <property type="entry name" value="Ig-like_fold"/>
</dbReference>
<dbReference type="SUPFAM" id="SSF52279">
    <property type="entry name" value="Beta-D-glucan exohydrolase, C-terminal domain"/>
    <property type="match status" value="1"/>
</dbReference>
<dbReference type="InterPro" id="IPR017853">
    <property type="entry name" value="GH"/>
</dbReference>
<dbReference type="PANTHER" id="PTHR30620:SF123">
    <property type="entry name" value="BETA-XYLOSIDASE"/>
    <property type="match status" value="1"/>
</dbReference>
<keyword evidence="2" id="KW-0378">Hydrolase</keyword>
<name>A0A426RKS1_9FLAO</name>
<dbReference type="InterPro" id="IPR051915">
    <property type="entry name" value="Cellulose_Degrad_GH3"/>
</dbReference>
<sequence length="790" mass="87028">MMFRINEIKLKIKMKEIELLFYPIITFIFLVFVPTHVAAQDYMNSNLPVEDRVEDLLSRMTVKEKVAQLNSVSLRISAQLEEGFSTESQTIHEQLANGIGMVENTLDHNLPAESVAAVNRIQKYLKEKTRLGIPAIVGSEALHGHAGKNSTVFPTPLAMACSWNMELVEQAFNIIGREARVRGANEAHSPVLDIGRDPRWGRIEETYGEDTYLTTRMAKAAIAGMQGGTNGNPGKTHIIASPKHFAGYGQVTGGRNFAHTEIDEKVFIDEILPPFKEAIQESGALGIMASHCEVGGVPAHGNKWLLTDLLRNEWGFKGIVVSDYNDIKRLEEFHHVVATVEDAAALALHAGLDVDLPSGVAYRSLEKVIEKNPSLLSNLDRSVGRILRLKFMLGLFENTHVDAKMAAELSGCEEHVKVAEQLATESITLLKNKNNLLPLNEKKLKTIAVIGPNAKSHELGVYAVPNDNTVSILEGLKERVGNRVNIIYEEGCKIARFSNNGQEDICTEYSLLEENESIEKAVNAAKASDVAIVCIGGTVQESKEAAYAVGIKGDRATLDLLGNQKELVMRIAATGKPIIIVLMGGKPYAIPEIVQKTDAMLSTFYLGQTNGSAISRVLFGEDNPSGKLAISFPASVGQIPIHYSQKANGFYKDYVDLDTQPVFAFGHGLSYTNFTYSDLNIAKESFEINEEVTFRLRVKNTGEIAGAEVVQVYFRDMVASVTRPNKLLVRFKKLWLEPGEEKTVLFTIKPTKDLSFTGIDMEKTCEPGEFKLMIGGASNDIQLEGNFWLK</sequence>
<dbReference type="SMART" id="SM01217">
    <property type="entry name" value="Fn3_like"/>
    <property type="match status" value="1"/>
</dbReference>
<dbReference type="Pfam" id="PF00933">
    <property type="entry name" value="Glyco_hydro_3"/>
    <property type="match status" value="1"/>
</dbReference>
<reference evidence="5" key="1">
    <citation type="submission" date="2018-12" db="EMBL/GenBank/DDBJ databases">
        <title>Maribacter lutimaris sp. nov., isolated from marine sediment.</title>
        <authorList>
            <person name="Kim K.K."/>
        </authorList>
    </citation>
    <scope>NUCLEOTIDE SEQUENCE [LARGE SCALE GENOMIC DNA]</scope>
    <source>
        <strain evidence="5">PoM-212</strain>
    </source>
</reference>